<dbReference type="InterPro" id="IPR012827">
    <property type="entry name" value="Hemerythrin_metal-bd"/>
</dbReference>
<dbReference type="InterPro" id="IPR012312">
    <property type="entry name" value="Hemerythrin-like"/>
</dbReference>
<dbReference type="PANTHER" id="PTHR37164:SF1">
    <property type="entry name" value="BACTERIOHEMERYTHRIN"/>
    <property type="match status" value="1"/>
</dbReference>
<comment type="caution">
    <text evidence="5">The sequence shown here is derived from an EMBL/GenBank/DDBJ whole genome shotgun (WGS) entry which is preliminary data.</text>
</comment>
<name>A0ABS5PRV4_9FIRM</name>
<organism evidence="5 6">
    <name type="scientific">Fusibacter paucivorans</name>
    <dbReference type="NCBI Taxonomy" id="76009"/>
    <lineage>
        <taxon>Bacteria</taxon>
        <taxon>Bacillati</taxon>
        <taxon>Bacillota</taxon>
        <taxon>Clostridia</taxon>
        <taxon>Eubacteriales</taxon>
        <taxon>Eubacteriales Family XII. Incertae Sedis</taxon>
        <taxon>Fusibacter</taxon>
    </lineage>
</organism>
<dbReference type="EMBL" id="JAHBCL010000027">
    <property type="protein sequence ID" value="MBS7527894.1"/>
    <property type="molecule type" value="Genomic_DNA"/>
</dbReference>
<feature type="domain" description="Hemerythrin-like" evidence="4">
    <location>
        <begin position="10"/>
        <end position="129"/>
    </location>
</feature>
<dbReference type="InterPro" id="IPR035938">
    <property type="entry name" value="Hemerythrin-like_sf"/>
</dbReference>
<evidence type="ECO:0000256" key="2">
    <source>
        <dbReference type="ARBA" id="ARBA00022723"/>
    </source>
</evidence>
<dbReference type="Proteomes" id="UP000746471">
    <property type="component" value="Unassembled WGS sequence"/>
</dbReference>
<dbReference type="InterPro" id="IPR050669">
    <property type="entry name" value="Hemerythrin"/>
</dbReference>
<keyword evidence="3" id="KW-0408">Iron</keyword>
<dbReference type="NCBIfam" id="TIGR02481">
    <property type="entry name" value="hemeryth_dom"/>
    <property type="match status" value="1"/>
</dbReference>
<comment type="similarity">
    <text evidence="1">Belongs to the hemerythrin family.</text>
</comment>
<reference evidence="5 6" key="1">
    <citation type="submission" date="2021-05" db="EMBL/GenBank/DDBJ databases">
        <title>Fusibacter ferrireducens sp. nov., an anaerobic, sulfur- and Fe-reducing bacterium isolated from the mangrove sediment.</title>
        <authorList>
            <person name="Qiu D."/>
        </authorList>
    </citation>
    <scope>NUCLEOTIDE SEQUENCE [LARGE SCALE GENOMIC DNA]</scope>
    <source>
        <strain evidence="5 6">DSM 12116</strain>
    </source>
</reference>
<evidence type="ECO:0000256" key="1">
    <source>
        <dbReference type="ARBA" id="ARBA00010587"/>
    </source>
</evidence>
<sequence>MEWTEDFSVGISEIDDQHKRLFELISTASILEKRCDEQELHDEIVRMLVKLNLYTIYHFETEERIMEANGYSEATQHKREHQAFVNKLEQMHPEADELKSIETLHEIAAFLENWIKNHILRTDFKYKPLMVQRMKDGTFVADPKSEPFVFPDELDELL</sequence>
<dbReference type="RefSeq" id="WP_213237755.1">
    <property type="nucleotide sequence ID" value="NZ_JAHBCL010000027.1"/>
</dbReference>
<evidence type="ECO:0000259" key="4">
    <source>
        <dbReference type="Pfam" id="PF01814"/>
    </source>
</evidence>
<evidence type="ECO:0000256" key="3">
    <source>
        <dbReference type="ARBA" id="ARBA00023004"/>
    </source>
</evidence>
<dbReference type="Pfam" id="PF01814">
    <property type="entry name" value="Hemerythrin"/>
    <property type="match status" value="1"/>
</dbReference>
<dbReference type="PANTHER" id="PTHR37164">
    <property type="entry name" value="BACTERIOHEMERYTHRIN"/>
    <property type="match status" value="1"/>
</dbReference>
<dbReference type="PROSITE" id="PS00550">
    <property type="entry name" value="HEMERYTHRINS"/>
    <property type="match status" value="1"/>
</dbReference>
<dbReference type="SUPFAM" id="SSF47188">
    <property type="entry name" value="Hemerythrin-like"/>
    <property type="match status" value="1"/>
</dbReference>
<keyword evidence="2" id="KW-0479">Metal-binding</keyword>
<dbReference type="InterPro" id="IPR016131">
    <property type="entry name" value="Haemerythrin_Fe_BS"/>
</dbReference>
<evidence type="ECO:0000313" key="5">
    <source>
        <dbReference type="EMBL" id="MBS7527894.1"/>
    </source>
</evidence>
<accession>A0ABS5PRV4</accession>
<dbReference type="NCBIfam" id="NF033749">
    <property type="entry name" value="bact_hemeryth"/>
    <property type="match status" value="1"/>
</dbReference>
<evidence type="ECO:0000313" key="6">
    <source>
        <dbReference type="Proteomes" id="UP000746471"/>
    </source>
</evidence>
<protein>
    <submittedName>
        <fullName evidence="5">Hemerythrin family protein</fullName>
    </submittedName>
</protein>
<keyword evidence="6" id="KW-1185">Reference proteome</keyword>
<dbReference type="Gene3D" id="1.20.120.50">
    <property type="entry name" value="Hemerythrin-like"/>
    <property type="match status" value="1"/>
</dbReference>
<proteinExistence type="inferred from homology"/>
<gene>
    <name evidence="5" type="ORF">KHM83_14510</name>
</gene>
<dbReference type="CDD" id="cd12107">
    <property type="entry name" value="Hemerythrin"/>
    <property type="match status" value="1"/>
</dbReference>